<accession>A0A6H5HT21</accession>
<feature type="chain" id="PRO_5026245917" evidence="1">
    <location>
        <begin position="20"/>
        <end position="71"/>
    </location>
</feature>
<evidence type="ECO:0000256" key="1">
    <source>
        <dbReference type="SAM" id="SignalP"/>
    </source>
</evidence>
<evidence type="ECO:0000313" key="2">
    <source>
        <dbReference type="EMBL" id="CAB0028507.1"/>
    </source>
</evidence>
<protein>
    <submittedName>
        <fullName evidence="2">Uncharacterized protein</fullName>
    </submittedName>
</protein>
<dbReference type="EMBL" id="CADCXV010000157">
    <property type="protein sequence ID" value="CAB0028507.1"/>
    <property type="molecule type" value="Genomic_DNA"/>
</dbReference>
<dbReference type="Proteomes" id="UP000479190">
    <property type="component" value="Unassembled WGS sequence"/>
</dbReference>
<proteinExistence type="predicted"/>
<organism evidence="2 3">
    <name type="scientific">Trichogramma brassicae</name>
    <dbReference type="NCBI Taxonomy" id="86971"/>
    <lineage>
        <taxon>Eukaryota</taxon>
        <taxon>Metazoa</taxon>
        <taxon>Ecdysozoa</taxon>
        <taxon>Arthropoda</taxon>
        <taxon>Hexapoda</taxon>
        <taxon>Insecta</taxon>
        <taxon>Pterygota</taxon>
        <taxon>Neoptera</taxon>
        <taxon>Endopterygota</taxon>
        <taxon>Hymenoptera</taxon>
        <taxon>Apocrita</taxon>
        <taxon>Proctotrupomorpha</taxon>
        <taxon>Chalcidoidea</taxon>
        <taxon>Trichogrammatidae</taxon>
        <taxon>Trichogramma</taxon>
    </lineage>
</organism>
<keyword evidence="1" id="KW-0732">Signal</keyword>
<reference evidence="2 3" key="1">
    <citation type="submission" date="2020-02" db="EMBL/GenBank/DDBJ databases">
        <authorList>
            <person name="Ferguson B K."/>
        </authorList>
    </citation>
    <scope>NUCLEOTIDE SEQUENCE [LARGE SCALE GENOMIC DNA]</scope>
</reference>
<dbReference type="AlphaFoldDB" id="A0A6H5HT21"/>
<feature type="signal peptide" evidence="1">
    <location>
        <begin position="1"/>
        <end position="19"/>
    </location>
</feature>
<gene>
    <name evidence="2" type="ORF">TBRA_LOCUS666</name>
</gene>
<sequence length="71" mass="8361">MKITLRLLWWLFLVNKSQRQRAPLEGGLAHEIVDYDDFGSWIIGEIRRLRQAFAKFQRATELSNSGLPFRV</sequence>
<evidence type="ECO:0000313" key="3">
    <source>
        <dbReference type="Proteomes" id="UP000479190"/>
    </source>
</evidence>
<name>A0A6H5HT21_9HYME</name>
<keyword evidence="3" id="KW-1185">Reference proteome</keyword>